<evidence type="ECO:0000313" key="2">
    <source>
        <dbReference type="EMBL" id="CAF1626070.1"/>
    </source>
</evidence>
<feature type="non-terminal residue" evidence="2">
    <location>
        <position position="59"/>
    </location>
</feature>
<dbReference type="AlphaFoldDB" id="A0A816CP58"/>
<proteinExistence type="predicted"/>
<evidence type="ECO:0000256" key="1">
    <source>
        <dbReference type="SAM" id="MobiDB-lite"/>
    </source>
</evidence>
<sequence length="59" mass="5884">MTPTGRKPATTNAPTPPRIGAATAMPTAALPTTAPAPVAMSPRLVTLAVFSRLIASSLA</sequence>
<dbReference type="EMBL" id="CAJNOV010018939">
    <property type="protein sequence ID" value="CAF1626070.1"/>
    <property type="molecule type" value="Genomic_DNA"/>
</dbReference>
<protein>
    <submittedName>
        <fullName evidence="2">Uncharacterized protein</fullName>
    </submittedName>
</protein>
<feature type="compositionally biased region" description="Polar residues" evidence="1">
    <location>
        <begin position="1"/>
        <end position="13"/>
    </location>
</feature>
<organism evidence="2 4">
    <name type="scientific">Rotaria magnacalcarata</name>
    <dbReference type="NCBI Taxonomy" id="392030"/>
    <lineage>
        <taxon>Eukaryota</taxon>
        <taxon>Metazoa</taxon>
        <taxon>Spiralia</taxon>
        <taxon>Gnathifera</taxon>
        <taxon>Rotifera</taxon>
        <taxon>Eurotatoria</taxon>
        <taxon>Bdelloidea</taxon>
        <taxon>Philodinida</taxon>
        <taxon>Philodinidae</taxon>
        <taxon>Rotaria</taxon>
    </lineage>
</organism>
<dbReference type="Proteomes" id="UP000663855">
    <property type="component" value="Unassembled WGS sequence"/>
</dbReference>
<dbReference type="Proteomes" id="UP000681967">
    <property type="component" value="Unassembled WGS sequence"/>
</dbReference>
<accession>A0A816CP58</accession>
<dbReference type="EMBL" id="CAJOBH010261697">
    <property type="protein sequence ID" value="CAF5156188.1"/>
    <property type="molecule type" value="Genomic_DNA"/>
</dbReference>
<feature type="region of interest" description="Disordered" evidence="1">
    <location>
        <begin position="1"/>
        <end position="22"/>
    </location>
</feature>
<evidence type="ECO:0000313" key="3">
    <source>
        <dbReference type="EMBL" id="CAF5156188.1"/>
    </source>
</evidence>
<gene>
    <name evidence="3" type="ORF">BYL167_LOCUS73463</name>
    <name evidence="2" type="ORF">CJN711_LOCUS38688</name>
</gene>
<name>A0A816CP58_9BILA</name>
<comment type="caution">
    <text evidence="2">The sequence shown here is derived from an EMBL/GenBank/DDBJ whole genome shotgun (WGS) entry which is preliminary data.</text>
</comment>
<evidence type="ECO:0000313" key="4">
    <source>
        <dbReference type="Proteomes" id="UP000663855"/>
    </source>
</evidence>
<reference evidence="2" key="1">
    <citation type="submission" date="2021-02" db="EMBL/GenBank/DDBJ databases">
        <authorList>
            <person name="Nowell W R."/>
        </authorList>
    </citation>
    <scope>NUCLEOTIDE SEQUENCE</scope>
</reference>